<feature type="compositionally biased region" description="Basic residues" evidence="1">
    <location>
        <begin position="274"/>
        <end position="284"/>
    </location>
</feature>
<keyword evidence="2" id="KW-1133">Transmembrane helix</keyword>
<evidence type="ECO:0000313" key="4">
    <source>
        <dbReference type="Proteomes" id="UP000646523"/>
    </source>
</evidence>
<comment type="caution">
    <text evidence="3">The sequence shown here is derived from an EMBL/GenBank/DDBJ whole genome shotgun (WGS) entry which is preliminary data.</text>
</comment>
<reference evidence="3" key="2">
    <citation type="submission" date="2020-09" db="EMBL/GenBank/DDBJ databases">
        <authorList>
            <person name="Sun Q."/>
            <person name="Zhou Y."/>
        </authorList>
    </citation>
    <scope>NUCLEOTIDE SEQUENCE</scope>
    <source>
        <strain evidence="3">CGMCC 4.7368</strain>
    </source>
</reference>
<dbReference type="InterPro" id="IPR047789">
    <property type="entry name" value="CU044_5270-like"/>
</dbReference>
<feature type="region of interest" description="Disordered" evidence="1">
    <location>
        <begin position="264"/>
        <end position="284"/>
    </location>
</feature>
<dbReference type="AlphaFoldDB" id="A0A917ZG11"/>
<evidence type="ECO:0000256" key="1">
    <source>
        <dbReference type="SAM" id="MobiDB-lite"/>
    </source>
</evidence>
<evidence type="ECO:0000313" key="3">
    <source>
        <dbReference type="EMBL" id="GGO82315.1"/>
    </source>
</evidence>
<accession>A0A917ZG11</accession>
<dbReference type="Proteomes" id="UP000646523">
    <property type="component" value="Unassembled WGS sequence"/>
</dbReference>
<gene>
    <name evidence="3" type="ORF">GCM10012289_73260</name>
</gene>
<name>A0A917ZG11_9ACTN</name>
<sequence>MDDLQRIRDLYGEPRLDPAAKVRVRERLAAEPRRVIRWRLSWTVAVTCLAASVLAVVFTLPSQGGLSGRSILLAAASTAASDPTAGGAYWHIRKLRPGTGVTELWVAGDGRAWRGQGAPGEPLTVTRVTGRAPFSMAGRDLTLEQILRLPSDSGALRAWVAGTLPANSGGGVMADALSGLLWSKPSPPGVRAAAYRLLADLPDVRYLGGRTDQRGRPGEAFAFTPAPGVRRTLIIDPVSSQVLSCADTGPDGTTERLELVLDAGWTDTAPPTPTRHRPPAPRTP</sequence>
<dbReference type="RefSeq" id="WP_189128825.1">
    <property type="nucleotide sequence ID" value="NZ_BMNH01000042.1"/>
</dbReference>
<evidence type="ECO:0008006" key="5">
    <source>
        <dbReference type="Google" id="ProtNLM"/>
    </source>
</evidence>
<protein>
    <recommendedName>
        <fullName evidence="5">CU044_5270 family protein</fullName>
    </recommendedName>
</protein>
<keyword evidence="2" id="KW-0472">Membrane</keyword>
<keyword evidence="4" id="KW-1185">Reference proteome</keyword>
<keyword evidence="2" id="KW-0812">Transmembrane</keyword>
<dbReference type="EMBL" id="BMNH01000042">
    <property type="protein sequence ID" value="GGO82315.1"/>
    <property type="molecule type" value="Genomic_DNA"/>
</dbReference>
<proteinExistence type="predicted"/>
<feature type="transmembrane region" description="Helical" evidence="2">
    <location>
        <begin position="40"/>
        <end position="60"/>
    </location>
</feature>
<dbReference type="NCBIfam" id="NF038083">
    <property type="entry name" value="CU044_5270_fam"/>
    <property type="match status" value="1"/>
</dbReference>
<evidence type="ECO:0000256" key="2">
    <source>
        <dbReference type="SAM" id="Phobius"/>
    </source>
</evidence>
<reference evidence="3" key="1">
    <citation type="journal article" date="2014" name="Int. J. Syst. Evol. Microbiol.">
        <title>Complete genome sequence of Corynebacterium casei LMG S-19264T (=DSM 44701T), isolated from a smear-ripened cheese.</title>
        <authorList>
            <consortium name="US DOE Joint Genome Institute (JGI-PGF)"/>
            <person name="Walter F."/>
            <person name="Albersmeier A."/>
            <person name="Kalinowski J."/>
            <person name="Ruckert C."/>
        </authorList>
    </citation>
    <scope>NUCLEOTIDE SEQUENCE</scope>
    <source>
        <strain evidence="3">CGMCC 4.7368</strain>
    </source>
</reference>
<organism evidence="3 4">
    <name type="scientific">Nonomuraea cavernae</name>
    <dbReference type="NCBI Taxonomy" id="2045107"/>
    <lineage>
        <taxon>Bacteria</taxon>
        <taxon>Bacillati</taxon>
        <taxon>Actinomycetota</taxon>
        <taxon>Actinomycetes</taxon>
        <taxon>Streptosporangiales</taxon>
        <taxon>Streptosporangiaceae</taxon>
        <taxon>Nonomuraea</taxon>
    </lineage>
</organism>